<sequence>MRQTKDQKIKSILKQVLFANIFVAIAKIVIGHFTYSASITADGFHSLTDGISNIVGLVGLSIAAKPVDKDHPYGHKKYEFLSSLFIGAMLLAIAFKIGLEAIERLLSPVTPTFEMEFFLLLLSTLIINIIVSVYEANQGKKLDSYILLADAMHTRSDVFVTIGVLITLVAIKLGAPAIIDPLASLVVMGFILHAGMKIIKTTADILVDKVAIDQKVVAAIVMSFPSVINVHSIRSRGTANQIFIDMHIILSPNMSIKTAHELVHDIEAALQQKINPHIQAIIHTEPNDK</sequence>
<dbReference type="GO" id="GO:0015093">
    <property type="term" value="F:ferrous iron transmembrane transporter activity"/>
    <property type="evidence" value="ECO:0007669"/>
    <property type="project" value="TreeGrafter"/>
</dbReference>
<evidence type="ECO:0000313" key="11">
    <source>
        <dbReference type="Proteomes" id="UP000824099"/>
    </source>
</evidence>
<evidence type="ECO:0000259" key="9">
    <source>
        <dbReference type="Pfam" id="PF16916"/>
    </source>
</evidence>
<evidence type="ECO:0000256" key="3">
    <source>
        <dbReference type="ARBA" id="ARBA00022448"/>
    </source>
</evidence>
<dbReference type="EMBL" id="DVNI01000137">
    <property type="protein sequence ID" value="HIU65000.1"/>
    <property type="molecule type" value="Genomic_DNA"/>
</dbReference>
<dbReference type="Gene3D" id="3.30.70.1350">
    <property type="entry name" value="Cation efflux protein, cytoplasmic domain"/>
    <property type="match status" value="1"/>
</dbReference>
<dbReference type="SUPFAM" id="SSF161111">
    <property type="entry name" value="Cation efflux protein transmembrane domain-like"/>
    <property type="match status" value="1"/>
</dbReference>
<evidence type="ECO:0000256" key="2">
    <source>
        <dbReference type="ARBA" id="ARBA00008114"/>
    </source>
</evidence>
<dbReference type="InterPro" id="IPR050291">
    <property type="entry name" value="CDF_Transporter"/>
</dbReference>
<dbReference type="Pfam" id="PF01545">
    <property type="entry name" value="Cation_efflux"/>
    <property type="match status" value="1"/>
</dbReference>
<keyword evidence="3" id="KW-0813">Transport</keyword>
<evidence type="ECO:0000256" key="5">
    <source>
        <dbReference type="ARBA" id="ARBA00022989"/>
    </source>
</evidence>
<comment type="similarity">
    <text evidence="2">Belongs to the cation diffusion facilitator (CDF) transporter (TC 2.A.4) family.</text>
</comment>
<comment type="subcellular location">
    <subcellularLocation>
        <location evidence="1">Membrane</location>
        <topology evidence="1">Multi-pass membrane protein</topology>
    </subcellularLocation>
</comment>
<feature type="transmembrane region" description="Helical" evidence="7">
    <location>
        <begin position="50"/>
        <end position="68"/>
    </location>
</feature>
<dbReference type="Pfam" id="PF16916">
    <property type="entry name" value="ZT_dimer"/>
    <property type="match status" value="1"/>
</dbReference>
<dbReference type="InterPro" id="IPR027469">
    <property type="entry name" value="Cation_efflux_TMD_sf"/>
</dbReference>
<dbReference type="AlphaFoldDB" id="A0A9D1SM54"/>
<evidence type="ECO:0000256" key="6">
    <source>
        <dbReference type="ARBA" id="ARBA00023136"/>
    </source>
</evidence>
<feature type="transmembrane region" description="Helical" evidence="7">
    <location>
        <begin position="80"/>
        <end position="97"/>
    </location>
</feature>
<dbReference type="GO" id="GO:0006882">
    <property type="term" value="P:intracellular zinc ion homeostasis"/>
    <property type="evidence" value="ECO:0007669"/>
    <property type="project" value="TreeGrafter"/>
</dbReference>
<dbReference type="Proteomes" id="UP000824099">
    <property type="component" value="Unassembled WGS sequence"/>
</dbReference>
<feature type="domain" description="Cation efflux protein cytoplasmic" evidence="9">
    <location>
        <begin position="213"/>
        <end position="286"/>
    </location>
</feature>
<feature type="transmembrane region" description="Helical" evidence="7">
    <location>
        <begin position="117"/>
        <end position="137"/>
    </location>
</feature>
<keyword evidence="4 7" id="KW-0812">Transmembrane</keyword>
<dbReference type="InterPro" id="IPR058533">
    <property type="entry name" value="Cation_efflux_TM"/>
</dbReference>
<evidence type="ECO:0000256" key="4">
    <source>
        <dbReference type="ARBA" id="ARBA00022692"/>
    </source>
</evidence>
<reference evidence="10" key="2">
    <citation type="journal article" date="2021" name="PeerJ">
        <title>Extensive microbial diversity within the chicken gut microbiome revealed by metagenomics and culture.</title>
        <authorList>
            <person name="Gilroy R."/>
            <person name="Ravi A."/>
            <person name="Getino M."/>
            <person name="Pursley I."/>
            <person name="Horton D.L."/>
            <person name="Alikhan N.F."/>
            <person name="Baker D."/>
            <person name="Gharbi K."/>
            <person name="Hall N."/>
            <person name="Watson M."/>
            <person name="Adriaenssens E.M."/>
            <person name="Foster-Nyarko E."/>
            <person name="Jarju S."/>
            <person name="Secka A."/>
            <person name="Antonio M."/>
            <person name="Oren A."/>
            <person name="Chaudhuri R.R."/>
            <person name="La Ragione R."/>
            <person name="Hildebrand F."/>
            <person name="Pallen M.J."/>
        </authorList>
    </citation>
    <scope>NUCLEOTIDE SEQUENCE</scope>
    <source>
        <strain evidence="10">CHK160-1198</strain>
    </source>
</reference>
<dbReference type="GO" id="GO:0015341">
    <property type="term" value="F:zinc efflux antiporter activity"/>
    <property type="evidence" value="ECO:0007669"/>
    <property type="project" value="TreeGrafter"/>
</dbReference>
<organism evidence="10 11">
    <name type="scientific">Candidatus Avacidaminococcus intestinavium</name>
    <dbReference type="NCBI Taxonomy" id="2840684"/>
    <lineage>
        <taxon>Bacteria</taxon>
        <taxon>Bacillati</taxon>
        <taxon>Bacillota</taxon>
        <taxon>Negativicutes</taxon>
        <taxon>Acidaminococcales</taxon>
        <taxon>Acidaminococcaceae</taxon>
        <taxon>Acidaminococcaceae incertae sedis</taxon>
        <taxon>Candidatus Avacidaminococcus</taxon>
    </lineage>
</organism>
<name>A0A9D1SM54_9FIRM</name>
<evidence type="ECO:0000256" key="1">
    <source>
        <dbReference type="ARBA" id="ARBA00004141"/>
    </source>
</evidence>
<dbReference type="InterPro" id="IPR027470">
    <property type="entry name" value="Cation_efflux_CTD"/>
</dbReference>
<keyword evidence="6 7" id="KW-0472">Membrane</keyword>
<feature type="transmembrane region" description="Helical" evidence="7">
    <location>
        <begin position="158"/>
        <end position="175"/>
    </location>
</feature>
<dbReference type="PANTHER" id="PTHR43840:SF15">
    <property type="entry name" value="MITOCHONDRIAL METAL TRANSPORTER 1-RELATED"/>
    <property type="match status" value="1"/>
</dbReference>
<dbReference type="SUPFAM" id="SSF160240">
    <property type="entry name" value="Cation efflux protein cytoplasmic domain-like"/>
    <property type="match status" value="1"/>
</dbReference>
<proteinExistence type="inferred from homology"/>
<protein>
    <submittedName>
        <fullName evidence="10">Cation transporter</fullName>
    </submittedName>
</protein>
<evidence type="ECO:0000313" key="10">
    <source>
        <dbReference type="EMBL" id="HIU65000.1"/>
    </source>
</evidence>
<dbReference type="InterPro" id="IPR036837">
    <property type="entry name" value="Cation_efflux_CTD_sf"/>
</dbReference>
<evidence type="ECO:0000259" key="8">
    <source>
        <dbReference type="Pfam" id="PF01545"/>
    </source>
</evidence>
<reference evidence="10" key="1">
    <citation type="submission" date="2020-10" db="EMBL/GenBank/DDBJ databases">
        <authorList>
            <person name="Gilroy R."/>
        </authorList>
    </citation>
    <scope>NUCLEOTIDE SEQUENCE</scope>
    <source>
        <strain evidence="10">CHK160-1198</strain>
    </source>
</reference>
<feature type="domain" description="Cation efflux protein transmembrane" evidence="8">
    <location>
        <begin position="16"/>
        <end position="207"/>
    </location>
</feature>
<comment type="caution">
    <text evidence="10">The sequence shown here is derived from an EMBL/GenBank/DDBJ whole genome shotgun (WGS) entry which is preliminary data.</text>
</comment>
<dbReference type="FunFam" id="1.20.1510.10:FF:000006">
    <property type="entry name" value="Divalent cation efflux transporter"/>
    <property type="match status" value="1"/>
</dbReference>
<dbReference type="NCBIfam" id="TIGR01297">
    <property type="entry name" value="CDF"/>
    <property type="match status" value="1"/>
</dbReference>
<dbReference type="GO" id="GO:0015086">
    <property type="term" value="F:cadmium ion transmembrane transporter activity"/>
    <property type="evidence" value="ECO:0007669"/>
    <property type="project" value="TreeGrafter"/>
</dbReference>
<evidence type="ECO:0000256" key="7">
    <source>
        <dbReference type="SAM" id="Phobius"/>
    </source>
</evidence>
<dbReference type="GO" id="GO:0005886">
    <property type="term" value="C:plasma membrane"/>
    <property type="evidence" value="ECO:0007669"/>
    <property type="project" value="TreeGrafter"/>
</dbReference>
<accession>A0A9D1SM54</accession>
<keyword evidence="5 7" id="KW-1133">Transmembrane helix</keyword>
<gene>
    <name evidence="10" type="ORF">IAB06_08220</name>
</gene>
<dbReference type="Gene3D" id="1.20.1510.10">
    <property type="entry name" value="Cation efflux protein transmembrane domain"/>
    <property type="match status" value="1"/>
</dbReference>
<dbReference type="PANTHER" id="PTHR43840">
    <property type="entry name" value="MITOCHONDRIAL METAL TRANSPORTER 1-RELATED"/>
    <property type="match status" value="1"/>
</dbReference>
<dbReference type="InterPro" id="IPR002524">
    <property type="entry name" value="Cation_efflux"/>
</dbReference>
<feature type="transmembrane region" description="Helical" evidence="7">
    <location>
        <begin position="12"/>
        <end position="30"/>
    </location>
</feature>